<protein>
    <recommendedName>
        <fullName evidence="9">Leucine--tRNA ligase</fullName>
        <ecNumber evidence="9">6.1.1.4</ecNumber>
    </recommendedName>
    <alternativeName>
        <fullName evidence="9">Leucyl-tRNA synthetase</fullName>
        <shortName evidence="9">LeuRS</shortName>
    </alternativeName>
</protein>
<comment type="similarity">
    <text evidence="1 9 10">Belongs to the class-I aminoacyl-tRNA synthetase family.</text>
</comment>
<dbReference type="InterPro" id="IPR002300">
    <property type="entry name" value="aa-tRNA-synth_Ia"/>
</dbReference>
<dbReference type="GO" id="GO:0006429">
    <property type="term" value="P:leucyl-tRNA aminoacylation"/>
    <property type="evidence" value="ECO:0007669"/>
    <property type="project" value="UniProtKB-UniRule"/>
</dbReference>
<evidence type="ECO:0000313" key="15">
    <source>
        <dbReference type="EMBL" id="KJV52558.1"/>
    </source>
</evidence>
<dbReference type="Gene3D" id="2.20.28.290">
    <property type="match status" value="1"/>
</dbReference>
<evidence type="ECO:0000259" key="12">
    <source>
        <dbReference type="Pfam" id="PF08264"/>
    </source>
</evidence>
<dbReference type="FunFam" id="3.40.50.620:FF:000003">
    <property type="entry name" value="Leucine--tRNA ligase"/>
    <property type="match status" value="1"/>
</dbReference>
<dbReference type="Gene3D" id="3.40.50.620">
    <property type="entry name" value="HUPs"/>
    <property type="match status" value="2"/>
</dbReference>
<dbReference type="InterPro" id="IPR009008">
    <property type="entry name" value="Val/Leu/Ile-tRNA-synth_edit"/>
</dbReference>
<evidence type="ECO:0000256" key="9">
    <source>
        <dbReference type="HAMAP-Rule" id="MF_00049"/>
    </source>
</evidence>
<dbReference type="FunFam" id="3.40.50.620:FF:000056">
    <property type="entry name" value="Leucine--tRNA ligase"/>
    <property type="match status" value="1"/>
</dbReference>
<dbReference type="HAMAP" id="MF_00049_B">
    <property type="entry name" value="Leu_tRNA_synth_B"/>
    <property type="match status" value="1"/>
</dbReference>
<dbReference type="InterPro" id="IPR002302">
    <property type="entry name" value="Leu-tRNA-ligase"/>
</dbReference>
<dbReference type="InterPro" id="IPR009080">
    <property type="entry name" value="tRNAsynth_Ia_anticodon-bd"/>
</dbReference>
<feature type="short sequence motif" description="'KMSKS' region" evidence="9">
    <location>
        <begin position="609"/>
        <end position="613"/>
    </location>
</feature>
<evidence type="ECO:0000256" key="3">
    <source>
        <dbReference type="ARBA" id="ARBA00022598"/>
    </source>
</evidence>
<dbReference type="PANTHER" id="PTHR43740:SF2">
    <property type="entry name" value="LEUCINE--TRNA LIGASE, MITOCHONDRIAL"/>
    <property type="match status" value="1"/>
</dbReference>
<dbReference type="Pfam" id="PF09334">
    <property type="entry name" value="tRNA-synt_1g"/>
    <property type="match status" value="1"/>
</dbReference>
<dbReference type="InterPro" id="IPR013155">
    <property type="entry name" value="M/V/L/I-tRNA-synth_anticd-bd"/>
</dbReference>
<gene>
    <name evidence="9 15" type="primary">leuS</name>
    <name evidence="16" type="ORF">GILLIAM_02616</name>
    <name evidence="15" type="ORF">OTSGILL_1420</name>
</gene>
<keyword evidence="3 9" id="KW-0436">Ligase</keyword>
<dbReference type="InterPro" id="IPR025709">
    <property type="entry name" value="Leu_tRNA-synth_edit"/>
</dbReference>
<evidence type="ECO:0000259" key="11">
    <source>
        <dbReference type="Pfam" id="PF00133"/>
    </source>
</evidence>
<dbReference type="PATRIC" id="fig|1359184.3.peg.932"/>
<dbReference type="Gene3D" id="1.10.730.10">
    <property type="entry name" value="Isoleucyl-tRNA Synthetase, Domain 1"/>
    <property type="match status" value="1"/>
</dbReference>
<dbReference type="InterPro" id="IPR015413">
    <property type="entry name" value="Methionyl/Leucyl_tRNA_Synth"/>
</dbReference>
<comment type="subcellular location">
    <subcellularLocation>
        <location evidence="9">Cytoplasm</location>
    </subcellularLocation>
</comment>
<keyword evidence="18" id="KW-1185">Reference proteome</keyword>
<proteinExistence type="inferred from homology"/>
<dbReference type="Pfam" id="PF13603">
    <property type="entry name" value="tRNA-synt_1_2"/>
    <property type="match status" value="1"/>
</dbReference>
<reference evidence="15 17" key="1">
    <citation type="submission" date="2015-02" db="EMBL/GenBank/DDBJ databases">
        <title>Genome Sequencing of Rickettsiales.</title>
        <authorList>
            <person name="Daugherty S.C."/>
            <person name="Su Q."/>
            <person name="Abolude K."/>
            <person name="Beier-Sexton M."/>
            <person name="Carlyon J.A."/>
            <person name="Carter R."/>
            <person name="Day N.P."/>
            <person name="Dumler S.J."/>
            <person name="Dyachenko V."/>
            <person name="Godinez A."/>
            <person name="Kurtti T.J."/>
            <person name="Lichay M."/>
            <person name="Mullins K.E."/>
            <person name="Ott S."/>
            <person name="Pappas-Brown V."/>
            <person name="Paris D.H."/>
            <person name="Patel P."/>
            <person name="Richards A.L."/>
            <person name="Sadzewicz L."/>
            <person name="Sears K."/>
            <person name="Seidman D."/>
            <person name="Sengamalay N."/>
            <person name="Stenos J."/>
            <person name="Tallon L.J."/>
            <person name="Vincent G."/>
            <person name="Fraser C.M."/>
            <person name="Munderloh U."/>
            <person name="Dunning-Hotopp J.C."/>
        </authorList>
    </citation>
    <scope>NUCLEOTIDE SEQUENCE [LARGE SCALE GENOMIC DNA]</scope>
    <source>
        <strain evidence="15 17">Gilliam</strain>
    </source>
</reference>
<keyword evidence="7 9" id="KW-0030">Aminoacyl-tRNA synthetase</keyword>
<reference evidence="18" key="2">
    <citation type="submission" date="2018-03" db="EMBL/GenBank/DDBJ databases">
        <authorList>
            <person name="Batty M. E."/>
            <person name="Batty M E."/>
        </authorList>
    </citation>
    <scope>NUCLEOTIDE SEQUENCE [LARGE SCALE GENOMIC DNA]</scope>
    <source>
        <strain evidence="18">Gilliam</strain>
    </source>
</reference>
<keyword evidence="5 9" id="KW-0067">ATP-binding</keyword>
<evidence type="ECO:0000259" key="13">
    <source>
        <dbReference type="Pfam" id="PF09334"/>
    </source>
</evidence>
<comment type="catalytic activity">
    <reaction evidence="8 9">
        <text>tRNA(Leu) + L-leucine + ATP = L-leucyl-tRNA(Leu) + AMP + diphosphate</text>
        <dbReference type="Rhea" id="RHEA:11688"/>
        <dbReference type="Rhea" id="RHEA-COMP:9613"/>
        <dbReference type="Rhea" id="RHEA-COMP:9622"/>
        <dbReference type="ChEBI" id="CHEBI:30616"/>
        <dbReference type="ChEBI" id="CHEBI:33019"/>
        <dbReference type="ChEBI" id="CHEBI:57427"/>
        <dbReference type="ChEBI" id="CHEBI:78442"/>
        <dbReference type="ChEBI" id="CHEBI:78494"/>
        <dbReference type="ChEBI" id="CHEBI:456215"/>
        <dbReference type="EC" id="6.1.1.4"/>
    </reaction>
</comment>
<evidence type="ECO:0000256" key="6">
    <source>
        <dbReference type="ARBA" id="ARBA00022917"/>
    </source>
</evidence>
<evidence type="ECO:0000313" key="16">
    <source>
        <dbReference type="EMBL" id="SPR12893.1"/>
    </source>
</evidence>
<evidence type="ECO:0000256" key="5">
    <source>
        <dbReference type="ARBA" id="ARBA00022840"/>
    </source>
</evidence>
<feature type="short sequence motif" description="'HIGH' region" evidence="9">
    <location>
        <begin position="38"/>
        <end position="48"/>
    </location>
</feature>
<keyword evidence="2 9" id="KW-0963">Cytoplasm</keyword>
<dbReference type="NCBIfam" id="TIGR00396">
    <property type="entry name" value="leuS_bact"/>
    <property type="match status" value="1"/>
</dbReference>
<dbReference type="SUPFAM" id="SSF52374">
    <property type="entry name" value="Nucleotidylyl transferase"/>
    <property type="match status" value="1"/>
</dbReference>
<evidence type="ECO:0000256" key="7">
    <source>
        <dbReference type="ARBA" id="ARBA00023146"/>
    </source>
</evidence>
<evidence type="ECO:0000256" key="1">
    <source>
        <dbReference type="ARBA" id="ARBA00005594"/>
    </source>
</evidence>
<dbReference type="EMBL" id="LANO01000021">
    <property type="protein sequence ID" value="KJV52558.1"/>
    <property type="molecule type" value="Genomic_DNA"/>
</dbReference>
<dbReference type="CDD" id="cd07958">
    <property type="entry name" value="Anticodon_Ia_Leu_BEm"/>
    <property type="match status" value="1"/>
</dbReference>
<dbReference type="GO" id="GO:0005737">
    <property type="term" value="C:cytoplasm"/>
    <property type="evidence" value="ECO:0007669"/>
    <property type="project" value="UniProtKB-SubCell"/>
</dbReference>
<accession>A0A0F3M9Y8</accession>
<keyword evidence="4 9" id="KW-0547">Nucleotide-binding</keyword>
<dbReference type="Pfam" id="PF00133">
    <property type="entry name" value="tRNA-synt_1"/>
    <property type="match status" value="1"/>
</dbReference>
<feature type="domain" description="Methionyl/Leucyl tRNA synthetase" evidence="13">
    <location>
        <begin position="36"/>
        <end position="167"/>
    </location>
</feature>
<dbReference type="Proteomes" id="UP000244959">
    <property type="component" value="Chromosome I"/>
</dbReference>
<dbReference type="RefSeq" id="WP_047220654.1">
    <property type="nucleotide sequence ID" value="NZ_LS398551.1"/>
</dbReference>
<feature type="domain" description="Leucyl-tRNA synthetase editing" evidence="14">
    <location>
        <begin position="217"/>
        <end position="399"/>
    </location>
</feature>
<evidence type="ECO:0000256" key="4">
    <source>
        <dbReference type="ARBA" id="ARBA00022741"/>
    </source>
</evidence>
<dbReference type="EC" id="6.1.1.4" evidence="9"/>
<dbReference type="PRINTS" id="PR00985">
    <property type="entry name" value="TRNASYNTHLEU"/>
</dbReference>
<dbReference type="PANTHER" id="PTHR43740">
    <property type="entry name" value="LEUCYL-TRNA SYNTHETASE"/>
    <property type="match status" value="1"/>
</dbReference>
<dbReference type="FunFam" id="1.10.730.10:FF:000002">
    <property type="entry name" value="Leucine--tRNA ligase"/>
    <property type="match status" value="1"/>
</dbReference>
<dbReference type="GO" id="GO:0005524">
    <property type="term" value="F:ATP binding"/>
    <property type="evidence" value="ECO:0007669"/>
    <property type="project" value="UniProtKB-UniRule"/>
</dbReference>
<evidence type="ECO:0000313" key="17">
    <source>
        <dbReference type="Proteomes" id="UP000033769"/>
    </source>
</evidence>
<dbReference type="Proteomes" id="UP000033769">
    <property type="component" value="Unassembled WGS sequence"/>
</dbReference>
<feature type="binding site" evidence="9">
    <location>
        <position position="612"/>
    </location>
    <ligand>
        <name>ATP</name>
        <dbReference type="ChEBI" id="CHEBI:30616"/>
    </ligand>
</feature>
<evidence type="ECO:0000256" key="10">
    <source>
        <dbReference type="RuleBase" id="RU363039"/>
    </source>
</evidence>
<evidence type="ECO:0000256" key="2">
    <source>
        <dbReference type="ARBA" id="ARBA00022490"/>
    </source>
</evidence>
<dbReference type="Gene3D" id="3.10.20.590">
    <property type="match status" value="1"/>
</dbReference>
<name>A0A0F3M9Y8_ORITS</name>
<dbReference type="SUPFAM" id="SSF50677">
    <property type="entry name" value="ValRS/IleRS/LeuRS editing domain"/>
    <property type="match status" value="1"/>
</dbReference>
<evidence type="ECO:0000259" key="14">
    <source>
        <dbReference type="Pfam" id="PF13603"/>
    </source>
</evidence>
<dbReference type="GO" id="GO:0004823">
    <property type="term" value="F:leucine-tRNA ligase activity"/>
    <property type="evidence" value="ECO:0007669"/>
    <property type="project" value="UniProtKB-UniRule"/>
</dbReference>
<keyword evidence="6 9" id="KW-0648">Protein biosynthesis</keyword>
<dbReference type="InterPro" id="IPR014729">
    <property type="entry name" value="Rossmann-like_a/b/a_fold"/>
</dbReference>
<sequence length="839" mass="96752">MDLVKIEKKWQEIWEQNEVFKVKEILNKIKRYILPMFPYPSGKAHVGHVRNYTICDVIARFERSQGHNVLHAMGWDAFGLPAENAAMQNNTHPNSWVNSNVDVMKQQLKAIGLSYDWSREIITCSPQYYVHEQRFFLEMLKKGLVYQKESLVNWDPVDQTVLANEQVINGKGWRSGAIIEYRNLKQWFIKITNYADALLKGLDSLQSWPESVKTMQKKWIGQSKGINIDFQLKGIEASIKVFSTKPETLFGASFIALSYNHTLVQQYVNTTPEVQEFIDKCSNVGTSNVNIDKMSKLAVLTNLKVIHPLNSSIELPVILSNFVLMDYGTGALFGCPAHDERDHEIAKLLKLNIKQVITSTERNIDVLKEAYVGDGIMINSFHLNGLTTTEARQKVINELQHKNIGQQVTNYKLKDWGISRQRFWGCPIPIIHCKSCGAIPVPYEDLPVILPEHGVEFTGKGNPLDNHPSWKYVKCPKCHLDAVRETDTFDTFFESSWYFARFCNSTSDDMVDAKAAKYWLPVDQYIGGIEHAVMHLLYARFITRVMYDLKYIDIQEPFTSLITQGMVLHRTYQDQSNNWLYPNEVEVDSNGKLRCKADSQYVTVGKLEKMSKSKKNVVDLELVLKLYGADVARMFVLSDTPPEKDLEWSTEGIEGCYKFVQKLYNFALKLKNINLTDNKIDKVLLNKTHKTIKNVTQDIISCRLNKAIARLRELYNLIFKMSELTVQIKESFLILIRLFNPFIPHLSEEIWSLLSDRGEMLVELPWPKYEEKYIHEEEHITIAIQINGKLRSLYNCLIDTPEHDVQSAILKLEQVKKHIGDKEVRKCIFIPNKLINIIV</sequence>
<feature type="domain" description="Methionyl/Valyl/Leucyl/Isoleucyl-tRNA synthetase anticodon-binding" evidence="12">
    <location>
        <begin position="681"/>
        <end position="801"/>
    </location>
</feature>
<dbReference type="CDD" id="cd00812">
    <property type="entry name" value="LeuRS_core"/>
    <property type="match status" value="1"/>
</dbReference>
<evidence type="ECO:0000313" key="18">
    <source>
        <dbReference type="Proteomes" id="UP000244959"/>
    </source>
</evidence>
<reference evidence="16" key="3">
    <citation type="submission" date="2018-03" db="EMBL/GenBank/DDBJ databases">
        <authorList>
            <person name="Keele B.F."/>
        </authorList>
    </citation>
    <scope>NUCLEOTIDE SEQUENCE [LARGE SCALE GENOMIC DNA]</scope>
    <source>
        <strain evidence="16">Gilliam</strain>
    </source>
</reference>
<organism evidence="15 17">
    <name type="scientific">Orientia tsutsugamushi str. Gilliam</name>
    <dbReference type="NCBI Taxonomy" id="1359184"/>
    <lineage>
        <taxon>Bacteria</taxon>
        <taxon>Pseudomonadati</taxon>
        <taxon>Pseudomonadota</taxon>
        <taxon>Alphaproteobacteria</taxon>
        <taxon>Rickettsiales</taxon>
        <taxon>Rickettsiaceae</taxon>
        <taxon>Rickettsieae</taxon>
        <taxon>Orientia</taxon>
    </lineage>
</organism>
<dbReference type="Pfam" id="PF08264">
    <property type="entry name" value="Anticodon_1"/>
    <property type="match status" value="1"/>
</dbReference>
<dbReference type="SUPFAM" id="SSF47323">
    <property type="entry name" value="Anticodon-binding domain of a subclass of class I aminoacyl-tRNA synthetases"/>
    <property type="match status" value="1"/>
</dbReference>
<evidence type="ECO:0000256" key="8">
    <source>
        <dbReference type="ARBA" id="ARBA00047469"/>
    </source>
</evidence>
<feature type="domain" description="Aminoacyl-tRNA synthetase class Ia" evidence="11">
    <location>
        <begin position="608"/>
        <end position="649"/>
    </location>
</feature>
<dbReference type="EMBL" id="LS398551">
    <property type="protein sequence ID" value="SPR12893.1"/>
    <property type="molecule type" value="Genomic_DNA"/>
</dbReference>
<dbReference type="AlphaFoldDB" id="A0A0F3M9Y8"/>
<dbReference type="GO" id="GO:0002161">
    <property type="term" value="F:aminoacyl-tRNA deacylase activity"/>
    <property type="evidence" value="ECO:0007669"/>
    <property type="project" value="InterPro"/>
</dbReference>